<evidence type="ECO:0000259" key="2">
    <source>
        <dbReference type="Pfam" id="PF13676"/>
    </source>
</evidence>
<dbReference type="EMBL" id="JAPWGY010000001">
    <property type="protein sequence ID" value="MCZ4279923.1"/>
    <property type="molecule type" value="Genomic_DNA"/>
</dbReference>
<feature type="domain" description="TIR" evidence="2">
    <location>
        <begin position="49"/>
        <end position="154"/>
    </location>
</feature>
<reference evidence="3" key="1">
    <citation type="submission" date="2022-12" db="EMBL/GenBank/DDBJ databases">
        <title>Bacterial isolates from different developmental stages of Nematostella vectensis.</title>
        <authorList>
            <person name="Fraune S."/>
        </authorList>
    </citation>
    <scope>NUCLEOTIDE SEQUENCE</scope>
    <source>
        <strain evidence="3">G21630-S1</strain>
    </source>
</reference>
<sequence>MNGDTGTKLPPELKHPSHWPQWDGDDTEEETAVEEYSPAIQPSPDTPFVFLSYSSRDRVKITGLKVFLEARGIASWWDQDIPTGGKWRETIAQKLETAACVLTFWTGESVQSPAVIEEASRAQSQNKLVHARLDTAPLPYGFSETLYASLTDWDGFSPNHPGMRKLLQALHDKLDPPKGPALSTRLLEASSLAFEARNGKLTTLDSPPHAAPPVRHPEDLKQRIAGQDYAIKQLLADLHARKFNVPREFAEQLTRYHSALCLDNPTWYALDDGIDAIIDCMDRHDAQTDWPDRLQSQCRRLISRHHEMEPLIRPKQIPLDQADAPRPAPQPDLAHLEQSPPAQEELLNTARQLNNSLASGAAKDVLDETTLQLLESPVKLITSGLAQQGDTEKDKSHRHSLLRRGLIKTAGIVAGLVTAISAGIATNVLTSPAAAVTLLTQLEQILAALLKLF</sequence>
<organism evidence="3 4">
    <name type="scientific">Kiloniella laminariae</name>
    <dbReference type="NCBI Taxonomy" id="454162"/>
    <lineage>
        <taxon>Bacteria</taxon>
        <taxon>Pseudomonadati</taxon>
        <taxon>Pseudomonadota</taxon>
        <taxon>Alphaproteobacteria</taxon>
        <taxon>Rhodospirillales</taxon>
        <taxon>Kiloniellaceae</taxon>
        <taxon>Kiloniella</taxon>
    </lineage>
</organism>
<dbReference type="RefSeq" id="WP_269422118.1">
    <property type="nucleotide sequence ID" value="NZ_JAPWGY010000001.1"/>
</dbReference>
<dbReference type="Pfam" id="PF13676">
    <property type="entry name" value="TIR_2"/>
    <property type="match status" value="1"/>
</dbReference>
<proteinExistence type="predicted"/>
<dbReference type="Gene3D" id="3.40.50.10140">
    <property type="entry name" value="Toll/interleukin-1 receptor homology (TIR) domain"/>
    <property type="match status" value="1"/>
</dbReference>
<accession>A0ABT4LFN2</accession>
<keyword evidence="3" id="KW-0675">Receptor</keyword>
<keyword evidence="4" id="KW-1185">Reference proteome</keyword>
<feature type="region of interest" description="Disordered" evidence="1">
    <location>
        <begin position="307"/>
        <end position="340"/>
    </location>
</feature>
<dbReference type="Proteomes" id="UP001069802">
    <property type="component" value="Unassembled WGS sequence"/>
</dbReference>
<protein>
    <submittedName>
        <fullName evidence="3">Toll/interleukin-1 receptor domain-containing protein</fullName>
    </submittedName>
</protein>
<comment type="caution">
    <text evidence="3">The sequence shown here is derived from an EMBL/GenBank/DDBJ whole genome shotgun (WGS) entry which is preliminary data.</text>
</comment>
<dbReference type="SUPFAM" id="SSF52200">
    <property type="entry name" value="Toll/Interleukin receptor TIR domain"/>
    <property type="match status" value="1"/>
</dbReference>
<evidence type="ECO:0000313" key="3">
    <source>
        <dbReference type="EMBL" id="MCZ4279923.1"/>
    </source>
</evidence>
<feature type="compositionally biased region" description="Acidic residues" evidence="1">
    <location>
        <begin position="23"/>
        <end position="33"/>
    </location>
</feature>
<feature type="region of interest" description="Disordered" evidence="1">
    <location>
        <begin position="1"/>
        <end position="39"/>
    </location>
</feature>
<name>A0ABT4LFN2_9PROT</name>
<dbReference type="InterPro" id="IPR035897">
    <property type="entry name" value="Toll_tir_struct_dom_sf"/>
</dbReference>
<evidence type="ECO:0000313" key="4">
    <source>
        <dbReference type="Proteomes" id="UP001069802"/>
    </source>
</evidence>
<evidence type="ECO:0000256" key="1">
    <source>
        <dbReference type="SAM" id="MobiDB-lite"/>
    </source>
</evidence>
<dbReference type="InterPro" id="IPR000157">
    <property type="entry name" value="TIR_dom"/>
</dbReference>
<gene>
    <name evidence="3" type="ORF">O4H49_03980</name>
</gene>